<dbReference type="GO" id="GO:0005886">
    <property type="term" value="C:plasma membrane"/>
    <property type="evidence" value="ECO:0007669"/>
    <property type="project" value="UniProtKB-SubCell"/>
</dbReference>
<feature type="transmembrane region" description="Helical" evidence="11">
    <location>
        <begin position="57"/>
        <end position="78"/>
    </location>
</feature>
<dbReference type="GO" id="GO:0022857">
    <property type="term" value="F:transmembrane transporter activity"/>
    <property type="evidence" value="ECO:0007669"/>
    <property type="project" value="InterPro"/>
</dbReference>
<feature type="transmembrane region" description="Helical" evidence="11">
    <location>
        <begin position="21"/>
        <end position="42"/>
    </location>
</feature>
<dbReference type="InterPro" id="IPR001851">
    <property type="entry name" value="ABC_transp_permease"/>
</dbReference>
<sequence length="357" mass="38086">MNKNTAGKKTSILKKNENMTILFIFLGFLAAITILQLCMNAARGAVGFPNFISPSNLFNIMMQVACVGILTIGMMMIMVTGAIDLSVGMQVSLIAIFTALCISDWGIATPVAIILALLLSVGCSALLGFIISRLKVESFIITLGGQLMFQGIALLICNSREVRLLNDELAFFKTNLLPDWQIGGLSVSLPIYVVFFVAIAVIIWLIMKYTKFGRRMYAVGSNQDAAYLAGINVANIRLFSFMINGLLVGFASVLLLARVNVGIITLGQGLELDAIAGAVIGGTAMAGGKGNVWGAFIGAILLATIGNAMNILRIQAEWQYVVKGIIIIVAVSAGAISAILAERKLKKQQAARTKESN</sequence>
<feature type="transmembrane region" description="Helical" evidence="11">
    <location>
        <begin position="111"/>
        <end position="131"/>
    </location>
</feature>
<feature type="transmembrane region" description="Helical" evidence="11">
    <location>
        <begin position="238"/>
        <end position="257"/>
    </location>
</feature>
<dbReference type="Pfam" id="PF02653">
    <property type="entry name" value="BPD_transp_2"/>
    <property type="match status" value="1"/>
</dbReference>
<gene>
    <name evidence="12" type="ORF">CHK_3147</name>
</gene>
<keyword evidence="7 11" id="KW-1133">Transmembrane helix</keyword>
<protein>
    <recommendedName>
        <fullName evidence="10">Xylose transport system permease protein XylH</fullName>
    </recommendedName>
</protein>
<comment type="caution">
    <text evidence="12">The sequence shown here is derived from an EMBL/GenBank/DDBJ whole genome shotgun (WGS) entry which is preliminary data.</text>
</comment>
<dbReference type="STRING" id="270498.CHK_3147"/>
<keyword evidence="3" id="KW-1003">Cell membrane</keyword>
<dbReference type="Proteomes" id="UP000034076">
    <property type="component" value="Unassembled WGS sequence"/>
</dbReference>
<keyword evidence="6 11" id="KW-0812">Transmembrane</keyword>
<organism evidence="12 13">
    <name type="scientific">Christensenella hongkongensis</name>
    <dbReference type="NCBI Taxonomy" id="270498"/>
    <lineage>
        <taxon>Bacteria</taxon>
        <taxon>Bacillati</taxon>
        <taxon>Bacillota</taxon>
        <taxon>Clostridia</taxon>
        <taxon>Christensenellales</taxon>
        <taxon>Christensenellaceae</taxon>
        <taxon>Christensenella</taxon>
    </lineage>
</organism>
<feature type="transmembrane region" description="Helical" evidence="11">
    <location>
        <begin position="138"/>
        <end position="156"/>
    </location>
</feature>
<accession>A0A0M2NAR3</accession>
<evidence type="ECO:0000256" key="11">
    <source>
        <dbReference type="SAM" id="Phobius"/>
    </source>
</evidence>
<proteinExistence type="predicted"/>
<dbReference type="PANTHER" id="PTHR32196">
    <property type="entry name" value="ABC TRANSPORTER PERMEASE PROTEIN YPHD-RELATED-RELATED"/>
    <property type="match status" value="1"/>
</dbReference>
<evidence type="ECO:0000256" key="6">
    <source>
        <dbReference type="ARBA" id="ARBA00022692"/>
    </source>
</evidence>
<dbReference type="AlphaFoldDB" id="A0A0M2NAR3"/>
<feature type="transmembrane region" description="Helical" evidence="11">
    <location>
        <begin position="85"/>
        <end position="105"/>
    </location>
</feature>
<evidence type="ECO:0000256" key="7">
    <source>
        <dbReference type="ARBA" id="ARBA00022989"/>
    </source>
</evidence>
<keyword evidence="4" id="KW-0997">Cell inner membrane</keyword>
<comment type="subcellular location">
    <subcellularLocation>
        <location evidence="1">Cell membrane</location>
        <topology evidence="1">Multi-pass membrane protein</topology>
    </subcellularLocation>
</comment>
<keyword evidence="8 11" id="KW-0472">Membrane</keyword>
<evidence type="ECO:0000256" key="10">
    <source>
        <dbReference type="ARBA" id="ARBA00035686"/>
    </source>
</evidence>
<keyword evidence="5" id="KW-0762">Sugar transport</keyword>
<evidence type="ECO:0000256" key="9">
    <source>
        <dbReference type="ARBA" id="ARBA00035611"/>
    </source>
</evidence>
<evidence type="ECO:0000256" key="2">
    <source>
        <dbReference type="ARBA" id="ARBA00022448"/>
    </source>
</evidence>
<feature type="transmembrane region" description="Helical" evidence="11">
    <location>
        <begin position="320"/>
        <end position="341"/>
    </location>
</feature>
<dbReference type="EMBL" id="LAYJ01000133">
    <property type="protein sequence ID" value="KKI49569.1"/>
    <property type="molecule type" value="Genomic_DNA"/>
</dbReference>
<name>A0A0M2NAR3_9FIRM</name>
<evidence type="ECO:0000256" key="4">
    <source>
        <dbReference type="ARBA" id="ARBA00022519"/>
    </source>
</evidence>
<feature type="transmembrane region" description="Helical" evidence="11">
    <location>
        <begin position="182"/>
        <end position="206"/>
    </location>
</feature>
<keyword evidence="2" id="KW-0813">Transport</keyword>
<dbReference type="CDD" id="cd06579">
    <property type="entry name" value="TM_PBP1_transp_AraH_like"/>
    <property type="match status" value="1"/>
</dbReference>
<evidence type="ECO:0000256" key="3">
    <source>
        <dbReference type="ARBA" id="ARBA00022475"/>
    </source>
</evidence>
<evidence type="ECO:0000313" key="13">
    <source>
        <dbReference type="Proteomes" id="UP000034076"/>
    </source>
</evidence>
<evidence type="ECO:0000313" key="12">
    <source>
        <dbReference type="EMBL" id="KKI49569.1"/>
    </source>
</evidence>
<dbReference type="OrthoDB" id="9789111at2"/>
<reference evidence="12 13" key="1">
    <citation type="submission" date="2015-04" db="EMBL/GenBank/DDBJ databases">
        <title>Draft genome sequence of bacteremic isolate Catabacter hongkongensis type strain HKU16T.</title>
        <authorList>
            <person name="Lau S.K."/>
            <person name="Teng J.L."/>
            <person name="Huang Y."/>
            <person name="Curreem S.O."/>
            <person name="Tsui S.K."/>
            <person name="Woo P.C."/>
        </authorList>
    </citation>
    <scope>NUCLEOTIDE SEQUENCE [LARGE SCALE GENOMIC DNA]</scope>
    <source>
        <strain evidence="12 13">HKU16</strain>
    </source>
</reference>
<dbReference type="RefSeq" id="WP_052740643.1">
    <property type="nucleotide sequence ID" value="NZ_CAUERS010000144.1"/>
</dbReference>
<keyword evidence="13" id="KW-1185">Reference proteome</keyword>
<dbReference type="PANTHER" id="PTHR32196:SF32">
    <property type="entry name" value="XYLOSE TRANSPORT SYSTEM PERMEASE PROTEIN XYLH"/>
    <property type="match status" value="1"/>
</dbReference>
<evidence type="ECO:0000256" key="1">
    <source>
        <dbReference type="ARBA" id="ARBA00004651"/>
    </source>
</evidence>
<evidence type="ECO:0000256" key="5">
    <source>
        <dbReference type="ARBA" id="ARBA00022597"/>
    </source>
</evidence>
<feature type="transmembrane region" description="Helical" evidence="11">
    <location>
        <begin position="263"/>
        <end position="285"/>
    </location>
</feature>
<comment type="function">
    <text evidence="9">Part of the binding-protein-dependent transport system for D-xylose. Probably responsible for the translocation of the substrate across the membrane.</text>
</comment>
<evidence type="ECO:0000256" key="8">
    <source>
        <dbReference type="ARBA" id="ARBA00023136"/>
    </source>
</evidence>
<feature type="transmembrane region" description="Helical" evidence="11">
    <location>
        <begin position="292"/>
        <end position="314"/>
    </location>
</feature>